<feature type="transmembrane region" description="Helical" evidence="11">
    <location>
        <begin position="271"/>
        <end position="290"/>
    </location>
</feature>
<dbReference type="Pfam" id="PF02931">
    <property type="entry name" value="Neur_chan_LBD"/>
    <property type="match status" value="1"/>
</dbReference>
<evidence type="ECO:0000313" key="14">
    <source>
        <dbReference type="Proteomes" id="UP000694865"/>
    </source>
</evidence>
<dbReference type="InterPro" id="IPR036719">
    <property type="entry name" value="Neuro-gated_channel_TM_sf"/>
</dbReference>
<dbReference type="Pfam" id="PF02932">
    <property type="entry name" value="Neur_chan_memb"/>
    <property type="match status" value="1"/>
</dbReference>
<dbReference type="PRINTS" id="PR00252">
    <property type="entry name" value="NRIONCHANNEL"/>
</dbReference>
<keyword evidence="9 11" id="KW-0472">Membrane</keyword>
<dbReference type="PRINTS" id="PR00253">
    <property type="entry name" value="GABAARECEPTR"/>
</dbReference>
<dbReference type="InterPro" id="IPR038050">
    <property type="entry name" value="Neuro_actylchol_rec"/>
</dbReference>
<keyword evidence="14" id="KW-1185">Reference proteome</keyword>
<evidence type="ECO:0000256" key="2">
    <source>
        <dbReference type="ARBA" id="ARBA00004236"/>
    </source>
</evidence>
<evidence type="ECO:0000313" key="15">
    <source>
        <dbReference type="RefSeq" id="XP_006823667.1"/>
    </source>
</evidence>
<evidence type="ECO:0000256" key="11">
    <source>
        <dbReference type="SAM" id="Phobius"/>
    </source>
</evidence>
<name>A0ABM0MUH6_SACKO</name>
<evidence type="ECO:0000259" key="12">
    <source>
        <dbReference type="Pfam" id="PF02931"/>
    </source>
</evidence>
<dbReference type="CDD" id="cd19049">
    <property type="entry name" value="LGIC_TM_anion"/>
    <property type="match status" value="1"/>
</dbReference>
<evidence type="ECO:0000256" key="7">
    <source>
        <dbReference type="ARBA" id="ARBA00022989"/>
    </source>
</evidence>
<protein>
    <submittedName>
        <fullName evidence="15">Glycine receptor subunit alpha-2-like</fullName>
    </submittedName>
</protein>
<evidence type="ECO:0000256" key="3">
    <source>
        <dbReference type="ARBA" id="ARBA00022448"/>
    </source>
</evidence>
<evidence type="ECO:0000256" key="10">
    <source>
        <dbReference type="ARBA" id="ARBA00023303"/>
    </source>
</evidence>
<keyword evidence="7 11" id="KW-1133">Transmembrane helix</keyword>
<dbReference type="InterPro" id="IPR006201">
    <property type="entry name" value="Neur_channel"/>
</dbReference>
<dbReference type="RefSeq" id="XP_006823667.1">
    <property type="nucleotide sequence ID" value="XM_006823604.1"/>
</dbReference>
<organism evidence="14 15">
    <name type="scientific">Saccoglossus kowalevskii</name>
    <name type="common">Acorn worm</name>
    <dbReference type="NCBI Taxonomy" id="10224"/>
    <lineage>
        <taxon>Eukaryota</taxon>
        <taxon>Metazoa</taxon>
        <taxon>Hemichordata</taxon>
        <taxon>Enteropneusta</taxon>
        <taxon>Harrimaniidae</taxon>
        <taxon>Saccoglossus</taxon>
    </lineage>
</organism>
<dbReference type="Proteomes" id="UP000694865">
    <property type="component" value="Unplaced"/>
</dbReference>
<dbReference type="SUPFAM" id="SSF63712">
    <property type="entry name" value="Nicotinic receptor ligand binding domain-like"/>
    <property type="match status" value="1"/>
</dbReference>
<dbReference type="Gene3D" id="1.20.58.390">
    <property type="entry name" value="Neurotransmitter-gated ion-channel transmembrane domain"/>
    <property type="match status" value="1"/>
</dbReference>
<evidence type="ECO:0000256" key="5">
    <source>
        <dbReference type="ARBA" id="ARBA00022692"/>
    </source>
</evidence>
<comment type="subcellular location">
    <subcellularLocation>
        <location evidence="2">Cell membrane</location>
    </subcellularLocation>
    <subcellularLocation>
        <location evidence="1">Membrane</location>
        <topology evidence="1">Multi-pass membrane protein</topology>
    </subcellularLocation>
</comment>
<evidence type="ECO:0000256" key="6">
    <source>
        <dbReference type="ARBA" id="ARBA00022729"/>
    </source>
</evidence>
<dbReference type="InterPro" id="IPR006202">
    <property type="entry name" value="Neur_chan_lig-bd"/>
</dbReference>
<evidence type="ECO:0000256" key="1">
    <source>
        <dbReference type="ARBA" id="ARBA00004141"/>
    </source>
</evidence>
<accession>A0ABM0MUH6</accession>
<dbReference type="InterPro" id="IPR006028">
    <property type="entry name" value="GABAA/Glycine_rcpt"/>
</dbReference>
<gene>
    <name evidence="15" type="primary">LOC102803555</name>
</gene>
<dbReference type="InterPro" id="IPR006029">
    <property type="entry name" value="Neurotrans-gated_channel_TM"/>
</dbReference>
<keyword evidence="8" id="KW-0406">Ion transport</keyword>
<feature type="transmembrane region" description="Helical" evidence="11">
    <location>
        <begin position="209"/>
        <end position="230"/>
    </location>
</feature>
<dbReference type="InterPro" id="IPR036734">
    <property type="entry name" value="Neur_chan_lig-bd_sf"/>
</dbReference>
<sequence>MSGNLAMLENLKTNYSKEIRPYEGEKTLEVKCALSISTFSTVDASSMDYAVTFYLRQVWRDPRLQSNAEGALIFQSEAVEQIWTPLIIFPGEKDGKLHDLADENQYLQIWPNGTVVLTMRLTLTLICHMKTDNFPMDKQECPLSLQSLSYPATELELIWDRVIMRKDIHVPSFTLGVPVTESCESEEFNLVEMSCLNVVFPLKRYITQFLLQIYLTSTLVVFLSWISFWINSRSEPARITLGMTSVLTLSTEITGVQAAMAVSSNASAIDVWLAMCLIFVFAVLIEFAVLNHGNTKLARMSRVNCPQQPKENNKPVSGVVVEMEIEESQEKDKQQTYVGYRAGRTQRFKRFFRVEEPDDLDRISRVMFPTLFVIFTAIYWASYLMES</sequence>
<dbReference type="Gene3D" id="2.70.170.10">
    <property type="entry name" value="Neurotransmitter-gated ion-channel ligand-binding domain"/>
    <property type="match status" value="1"/>
</dbReference>
<keyword evidence="10" id="KW-0407">Ion channel</keyword>
<evidence type="ECO:0000256" key="4">
    <source>
        <dbReference type="ARBA" id="ARBA00022475"/>
    </source>
</evidence>
<keyword evidence="5 11" id="KW-0812">Transmembrane</keyword>
<dbReference type="SUPFAM" id="SSF90112">
    <property type="entry name" value="Neurotransmitter-gated ion-channel transmembrane pore"/>
    <property type="match status" value="1"/>
</dbReference>
<keyword evidence="3" id="KW-0813">Transport</keyword>
<feature type="domain" description="Neurotransmitter-gated ion-channel transmembrane" evidence="13">
    <location>
        <begin position="214"/>
        <end position="292"/>
    </location>
</feature>
<feature type="transmembrane region" description="Helical" evidence="11">
    <location>
        <begin position="366"/>
        <end position="385"/>
    </location>
</feature>
<dbReference type="CDD" id="cd18987">
    <property type="entry name" value="LGIC_ECD_anion"/>
    <property type="match status" value="1"/>
</dbReference>
<dbReference type="PANTHER" id="PTHR18945">
    <property type="entry name" value="NEUROTRANSMITTER GATED ION CHANNEL"/>
    <property type="match status" value="1"/>
</dbReference>
<dbReference type="GeneID" id="102803555"/>
<keyword evidence="4" id="KW-1003">Cell membrane</keyword>
<evidence type="ECO:0000259" key="13">
    <source>
        <dbReference type="Pfam" id="PF02932"/>
    </source>
</evidence>
<feature type="domain" description="Neurotransmitter-gated ion-channel ligand-binding" evidence="12">
    <location>
        <begin position="7"/>
        <end position="175"/>
    </location>
</feature>
<keyword evidence="6" id="KW-0732">Signal</keyword>
<evidence type="ECO:0000256" key="8">
    <source>
        <dbReference type="ARBA" id="ARBA00023065"/>
    </source>
</evidence>
<proteinExistence type="predicted"/>
<evidence type="ECO:0000256" key="9">
    <source>
        <dbReference type="ARBA" id="ARBA00023136"/>
    </source>
</evidence>
<reference evidence="15" key="1">
    <citation type="submission" date="2025-08" db="UniProtKB">
        <authorList>
            <consortium name="RefSeq"/>
        </authorList>
    </citation>
    <scope>IDENTIFICATION</scope>
    <source>
        <tissue evidence="15">Testes</tissue>
    </source>
</reference>